<dbReference type="InterPro" id="IPR038765">
    <property type="entry name" value="Papain-like_cys_pep_sf"/>
</dbReference>
<name>A0A5M3T898_LIMPL</name>
<feature type="domain" description="Transglutaminase-like" evidence="1">
    <location>
        <begin position="171"/>
        <end position="235"/>
    </location>
</feature>
<dbReference type="GeneID" id="301683065"/>
<dbReference type="EMBL" id="BIMW01000090">
    <property type="protein sequence ID" value="GCE94160.1"/>
    <property type="molecule type" value="Genomic_DNA"/>
</dbReference>
<evidence type="ECO:0000259" key="1">
    <source>
        <dbReference type="SMART" id="SM00460"/>
    </source>
</evidence>
<dbReference type="PANTHER" id="PTHR33490:SF1">
    <property type="entry name" value="SLL1233 PROTEIN"/>
    <property type="match status" value="1"/>
</dbReference>
<keyword evidence="3" id="KW-1185">Reference proteome</keyword>
<dbReference type="Pfam" id="PF08379">
    <property type="entry name" value="Bact_transglu_N"/>
    <property type="match status" value="1"/>
</dbReference>
<dbReference type="InterPro" id="IPR013589">
    <property type="entry name" value="Bac_transglu_N"/>
</dbReference>
<dbReference type="Proteomes" id="UP000326169">
    <property type="component" value="Unassembled WGS sequence"/>
</dbReference>
<reference evidence="2 3" key="1">
    <citation type="journal article" date="2019" name="J Genomics">
        <title>The Draft Genome of a Hydrogen-producing Cyanobacterium, Arthrospira platensis NIES-46.</title>
        <authorList>
            <person name="Suzuki S."/>
            <person name="Yamaguchi H."/>
            <person name="Kawachi M."/>
        </authorList>
    </citation>
    <scope>NUCLEOTIDE SEQUENCE [LARGE SCALE GENOMIC DNA]</scope>
    <source>
        <strain evidence="2 3">NIES-46</strain>
    </source>
</reference>
<comment type="caution">
    <text evidence="2">The sequence shown here is derived from an EMBL/GenBank/DDBJ whole genome shotgun (WGS) entry which is preliminary data.</text>
</comment>
<evidence type="ECO:0000313" key="2">
    <source>
        <dbReference type="EMBL" id="GCE94160.1"/>
    </source>
</evidence>
<dbReference type="SUPFAM" id="SSF54001">
    <property type="entry name" value="Cysteine proteinases"/>
    <property type="match status" value="1"/>
</dbReference>
<dbReference type="SMART" id="SM00460">
    <property type="entry name" value="TGc"/>
    <property type="match status" value="1"/>
</dbReference>
<organism evidence="2 3">
    <name type="scientific">Limnospira platensis NIES-46</name>
    <dbReference type="NCBI Taxonomy" id="1236695"/>
    <lineage>
        <taxon>Bacteria</taxon>
        <taxon>Bacillati</taxon>
        <taxon>Cyanobacteriota</taxon>
        <taxon>Cyanophyceae</taxon>
        <taxon>Oscillatoriophycideae</taxon>
        <taxon>Oscillatoriales</taxon>
        <taxon>Sirenicapillariaceae</taxon>
        <taxon>Limnospira</taxon>
    </lineage>
</organism>
<dbReference type="PANTHER" id="PTHR33490">
    <property type="entry name" value="BLR5614 PROTEIN-RELATED"/>
    <property type="match status" value="1"/>
</dbReference>
<proteinExistence type="predicted"/>
<dbReference type="Pfam" id="PF01841">
    <property type="entry name" value="Transglut_core"/>
    <property type="match status" value="1"/>
</dbReference>
<accession>A0A5M3T898</accession>
<sequence>MIYKIVHTTIYTYTKYVELTPHIVRLRPRSDAFQTLQNFAIDVVPEPKGISAIVDLNGNDVLKLWFDEPTKELKIKVSSQVETYCNNPFNYLLEPWAMRLPIADYPAPILRHLQPYIEGRVDPAAVQLAQEIWHGSRGEVLTFLSDLNQRIYRTCRYTIRETGAAFPPGITWRQQAGSCRDLTVLFMEACRAMGLATRFVSGYQEGDLNNSDRHLHAWAEVYLPGGGWRGYDPTQNLAISDRNIALVSSAIPEYASPINGSFRGRGASSHMKYDLSIEKLC</sequence>
<gene>
    <name evidence="2" type="ORF">NIES46_22130</name>
</gene>
<dbReference type="RefSeq" id="WP_014275628.1">
    <property type="nucleotide sequence ID" value="NZ_BIMW01000090.1"/>
</dbReference>
<evidence type="ECO:0000313" key="3">
    <source>
        <dbReference type="Proteomes" id="UP000326169"/>
    </source>
</evidence>
<dbReference type="InterPro" id="IPR002931">
    <property type="entry name" value="Transglutaminase-like"/>
</dbReference>
<dbReference type="Gene3D" id="3.10.620.30">
    <property type="match status" value="1"/>
</dbReference>
<protein>
    <submittedName>
        <fullName evidence="2">Transglutaminase-like domain protein</fullName>
    </submittedName>
</protein>